<evidence type="ECO:0008006" key="3">
    <source>
        <dbReference type="Google" id="ProtNLM"/>
    </source>
</evidence>
<evidence type="ECO:0000313" key="2">
    <source>
        <dbReference type="Proteomes" id="UP000276829"/>
    </source>
</evidence>
<dbReference type="EMBL" id="RBON01000163">
    <property type="protein sequence ID" value="RMM68342.1"/>
    <property type="molecule type" value="Genomic_DNA"/>
</dbReference>
<dbReference type="InterPro" id="IPR014347">
    <property type="entry name" value="Tautomerase/MIF_sf"/>
</dbReference>
<dbReference type="Gene3D" id="3.30.429.10">
    <property type="entry name" value="Macrophage Migration Inhibitory Factor"/>
    <property type="match status" value="1"/>
</dbReference>
<comment type="caution">
    <text evidence="1">The sequence shown here is derived from an EMBL/GenBank/DDBJ whole genome shotgun (WGS) entry which is preliminary data.</text>
</comment>
<dbReference type="Proteomes" id="UP000276829">
    <property type="component" value="Unassembled WGS sequence"/>
</dbReference>
<dbReference type="RefSeq" id="WP_183143816.1">
    <property type="nucleotide sequence ID" value="NZ_RBSF01000136.1"/>
</dbReference>
<gene>
    <name evidence="1" type="ORF">ALQ73_01605</name>
</gene>
<organism evidence="1 2">
    <name type="scientific">Pseudomonas savastanoi pv. glycinea</name>
    <name type="common">Pseudomonas syringae pv. glycinea</name>
    <dbReference type="NCBI Taxonomy" id="318"/>
    <lineage>
        <taxon>Bacteria</taxon>
        <taxon>Pseudomonadati</taxon>
        <taxon>Pseudomonadota</taxon>
        <taxon>Gammaproteobacteria</taxon>
        <taxon>Pseudomonadales</taxon>
        <taxon>Pseudomonadaceae</taxon>
        <taxon>Pseudomonas</taxon>
    </lineage>
</organism>
<proteinExistence type="predicted"/>
<dbReference type="AlphaFoldDB" id="A0A3M3G4P1"/>
<accession>A0A3M3G4P1</accession>
<protein>
    <recommendedName>
        <fullName evidence="3">5-carboxymethyl-2-hydroxymuconate isomerase</fullName>
    </recommendedName>
</protein>
<sequence>MPHMTLEYSTNAITHIDNERLFNTLHVQLAEAGDLRTQDFKEGLK</sequence>
<name>A0A3M3G4P1_PSESG</name>
<evidence type="ECO:0000313" key="1">
    <source>
        <dbReference type="EMBL" id="RMM68342.1"/>
    </source>
</evidence>
<reference evidence="1 2" key="1">
    <citation type="submission" date="2018-08" db="EMBL/GenBank/DDBJ databases">
        <title>Recombination of ecologically and evolutionarily significant loci maintains genetic cohesion in the Pseudomonas syringae species complex.</title>
        <authorList>
            <person name="Dillon M."/>
            <person name="Thakur S."/>
            <person name="Almeida R.N.D."/>
            <person name="Weir B.S."/>
            <person name="Guttman D.S."/>
        </authorList>
    </citation>
    <scope>NUCLEOTIDE SEQUENCE [LARGE SCALE GENOMIC DNA]</scope>
    <source>
        <strain evidence="1 2">ICMP 4324</strain>
    </source>
</reference>